<feature type="domain" description="ERV/ALR sulfhydryl oxidase" evidence="8">
    <location>
        <begin position="1"/>
        <end position="103"/>
    </location>
</feature>
<name>A0A6C0B6R3_9ZZZZ</name>
<dbReference type="GO" id="GO:0016971">
    <property type="term" value="F:flavin-dependent sulfhydryl oxidase activity"/>
    <property type="evidence" value="ECO:0007669"/>
    <property type="project" value="InterPro"/>
</dbReference>
<evidence type="ECO:0000256" key="4">
    <source>
        <dbReference type="ARBA" id="ARBA00022827"/>
    </source>
</evidence>
<dbReference type="PROSITE" id="PS51324">
    <property type="entry name" value="ERV_ALR"/>
    <property type="match status" value="1"/>
</dbReference>
<dbReference type="Gene3D" id="1.20.120.310">
    <property type="entry name" value="ERV/ALR sulfhydryl oxidase domain"/>
    <property type="match status" value="1"/>
</dbReference>
<proteinExistence type="predicted"/>
<evidence type="ECO:0000259" key="8">
    <source>
        <dbReference type="PROSITE" id="PS51324"/>
    </source>
</evidence>
<organism evidence="9">
    <name type="scientific">viral metagenome</name>
    <dbReference type="NCBI Taxonomy" id="1070528"/>
    <lineage>
        <taxon>unclassified sequences</taxon>
        <taxon>metagenomes</taxon>
        <taxon>organismal metagenomes</taxon>
    </lineage>
</organism>
<feature type="transmembrane region" description="Helical" evidence="7">
    <location>
        <begin position="123"/>
        <end position="141"/>
    </location>
</feature>
<keyword evidence="4" id="KW-0274">FAD</keyword>
<protein>
    <recommendedName>
        <fullName evidence="2">thiol oxidase</fullName>
        <ecNumber evidence="2">1.8.3.2</ecNumber>
    </recommendedName>
</protein>
<dbReference type="EC" id="1.8.3.2" evidence="2"/>
<evidence type="ECO:0000256" key="6">
    <source>
        <dbReference type="ARBA" id="ARBA00023157"/>
    </source>
</evidence>
<evidence type="ECO:0000256" key="3">
    <source>
        <dbReference type="ARBA" id="ARBA00022630"/>
    </source>
</evidence>
<dbReference type="GO" id="GO:0005739">
    <property type="term" value="C:mitochondrion"/>
    <property type="evidence" value="ECO:0007669"/>
    <property type="project" value="TreeGrafter"/>
</dbReference>
<accession>A0A6C0B6R3</accession>
<dbReference type="InterPro" id="IPR017905">
    <property type="entry name" value="ERV/ALR_sulphydryl_oxidase"/>
</dbReference>
<dbReference type="InterPro" id="IPR039799">
    <property type="entry name" value="ALR/ERV"/>
</dbReference>
<keyword evidence="6" id="KW-1015">Disulfide bond</keyword>
<evidence type="ECO:0000256" key="5">
    <source>
        <dbReference type="ARBA" id="ARBA00023002"/>
    </source>
</evidence>
<keyword evidence="7" id="KW-0812">Transmembrane</keyword>
<evidence type="ECO:0000313" key="9">
    <source>
        <dbReference type="EMBL" id="QHS87740.1"/>
    </source>
</evidence>
<sequence>MKFSPDVWGPHYWFFLHTVAESYPLWPNQVTKRKYYDLIQNFPLFIPDGEIGDKFSRLLDKYPVTPYLDSRESFLRWTIFMHNKINALLGKEELSLAVALDKYKSEYKPRITKITETLHLKKHLLYAVFIIVCFLLIYIYHK</sequence>
<keyword evidence="5" id="KW-0560">Oxidoreductase</keyword>
<evidence type="ECO:0000256" key="1">
    <source>
        <dbReference type="ARBA" id="ARBA00001974"/>
    </source>
</evidence>
<dbReference type="GO" id="GO:0050660">
    <property type="term" value="F:flavin adenine dinucleotide binding"/>
    <property type="evidence" value="ECO:0007669"/>
    <property type="project" value="TreeGrafter"/>
</dbReference>
<reference evidence="9" key="1">
    <citation type="journal article" date="2020" name="Nature">
        <title>Giant virus diversity and host interactions through global metagenomics.</title>
        <authorList>
            <person name="Schulz F."/>
            <person name="Roux S."/>
            <person name="Paez-Espino D."/>
            <person name="Jungbluth S."/>
            <person name="Walsh D.A."/>
            <person name="Denef V.J."/>
            <person name="McMahon K.D."/>
            <person name="Konstantinidis K.T."/>
            <person name="Eloe-Fadrosh E.A."/>
            <person name="Kyrpides N.C."/>
            <person name="Woyke T."/>
        </authorList>
    </citation>
    <scope>NUCLEOTIDE SEQUENCE</scope>
    <source>
        <strain evidence="9">GVMAG-M-3300010158-13</strain>
    </source>
</reference>
<dbReference type="InterPro" id="IPR036774">
    <property type="entry name" value="ERV/ALR_sulphydryl_oxid_sf"/>
</dbReference>
<evidence type="ECO:0000256" key="2">
    <source>
        <dbReference type="ARBA" id="ARBA00012512"/>
    </source>
</evidence>
<dbReference type="EMBL" id="MN739088">
    <property type="protein sequence ID" value="QHS87740.1"/>
    <property type="molecule type" value="Genomic_DNA"/>
</dbReference>
<dbReference type="AlphaFoldDB" id="A0A6C0B6R3"/>
<keyword evidence="7" id="KW-1133">Transmembrane helix</keyword>
<dbReference type="SUPFAM" id="SSF69000">
    <property type="entry name" value="FAD-dependent thiol oxidase"/>
    <property type="match status" value="1"/>
</dbReference>
<comment type="cofactor">
    <cofactor evidence="1">
        <name>FAD</name>
        <dbReference type="ChEBI" id="CHEBI:57692"/>
    </cofactor>
</comment>
<dbReference type="PANTHER" id="PTHR12645">
    <property type="entry name" value="ALR/ERV"/>
    <property type="match status" value="1"/>
</dbReference>
<dbReference type="Pfam" id="PF04777">
    <property type="entry name" value="Evr1_Alr"/>
    <property type="match status" value="1"/>
</dbReference>
<evidence type="ECO:0000256" key="7">
    <source>
        <dbReference type="SAM" id="Phobius"/>
    </source>
</evidence>
<keyword evidence="7" id="KW-0472">Membrane</keyword>
<dbReference type="PANTHER" id="PTHR12645:SF0">
    <property type="entry name" value="FAD-LINKED SULFHYDRYL OXIDASE ALR"/>
    <property type="match status" value="1"/>
</dbReference>
<keyword evidence="3" id="KW-0285">Flavoprotein</keyword>